<reference evidence="2 3" key="2">
    <citation type="submission" date="2009-03" db="EMBL/GenBank/DDBJ databases">
        <title>Draft genome sequence of Roseburia inulinivorans (DSM 16841).</title>
        <authorList>
            <person name="Sudarsanam P."/>
            <person name="Ley R."/>
            <person name="Guruge J."/>
            <person name="Turnbaugh P.J."/>
            <person name="Mahowald M."/>
            <person name="Liep D."/>
            <person name="Gordon J."/>
        </authorList>
    </citation>
    <scope>NUCLEOTIDE SEQUENCE [LARGE SCALE GENOMIC DNA]</scope>
    <source>
        <strain evidence="2 3">DSM 16841</strain>
    </source>
</reference>
<name>C0FVR3_9FIRM</name>
<evidence type="ECO:0000313" key="2">
    <source>
        <dbReference type="EMBL" id="EEG93317.1"/>
    </source>
</evidence>
<protein>
    <submittedName>
        <fullName evidence="2">Uncharacterized protein</fullName>
    </submittedName>
</protein>
<feature type="transmembrane region" description="Helical" evidence="1">
    <location>
        <begin position="88"/>
        <end position="107"/>
    </location>
</feature>
<evidence type="ECO:0000313" key="3">
    <source>
        <dbReference type="Proteomes" id="UP000003561"/>
    </source>
</evidence>
<dbReference type="AlphaFoldDB" id="C0FVR3"/>
<evidence type="ECO:0000256" key="1">
    <source>
        <dbReference type="SAM" id="Phobius"/>
    </source>
</evidence>
<keyword evidence="1" id="KW-0472">Membrane</keyword>
<dbReference type="Proteomes" id="UP000003561">
    <property type="component" value="Unassembled WGS sequence"/>
</dbReference>
<keyword evidence="1" id="KW-0812">Transmembrane</keyword>
<comment type="caution">
    <text evidence="2">The sequence shown here is derived from an EMBL/GenBank/DDBJ whole genome shotgun (WGS) entry which is preliminary data.</text>
</comment>
<proteinExistence type="predicted"/>
<gene>
    <name evidence="2" type="ORF">ROSEINA2194_02838</name>
</gene>
<keyword evidence="1" id="KW-1133">Transmembrane helix</keyword>
<sequence>MNQGNRASSKAGSRAGMPAGLRVESKADVILPVIPILAHRGLFGMVENGWKFIWVAAIMILLPFVSSLVGIILGSIQLKKTSTKPVKIGVLLSCTGLVLHLLFRFVFKF</sequence>
<accession>C0FVR3</accession>
<feature type="transmembrane region" description="Helical" evidence="1">
    <location>
        <begin position="52"/>
        <end position="76"/>
    </location>
</feature>
<dbReference type="EMBL" id="ACFY01000108">
    <property type="protein sequence ID" value="EEG93317.1"/>
    <property type="molecule type" value="Genomic_DNA"/>
</dbReference>
<reference evidence="2 3" key="1">
    <citation type="submission" date="2009-02" db="EMBL/GenBank/DDBJ databases">
        <authorList>
            <person name="Fulton L."/>
            <person name="Clifton S."/>
            <person name="Fulton B."/>
            <person name="Xu J."/>
            <person name="Minx P."/>
            <person name="Pepin K.H."/>
            <person name="Johnson M."/>
            <person name="Bhonagiri V."/>
            <person name="Nash W.E."/>
            <person name="Mardis E.R."/>
            <person name="Wilson R.K."/>
        </authorList>
    </citation>
    <scope>NUCLEOTIDE SEQUENCE [LARGE SCALE GENOMIC DNA]</scope>
    <source>
        <strain evidence="2 3">DSM 16841</strain>
    </source>
</reference>
<organism evidence="2 3">
    <name type="scientific">Roseburia inulinivorans DSM 16841</name>
    <dbReference type="NCBI Taxonomy" id="622312"/>
    <lineage>
        <taxon>Bacteria</taxon>
        <taxon>Bacillati</taxon>
        <taxon>Bacillota</taxon>
        <taxon>Clostridia</taxon>
        <taxon>Lachnospirales</taxon>
        <taxon>Lachnospiraceae</taxon>
        <taxon>Roseburia</taxon>
    </lineage>
</organism>